<keyword evidence="3" id="KW-1185">Reference proteome</keyword>
<comment type="caution">
    <text evidence="2">The sequence shown here is derived from an EMBL/GenBank/DDBJ whole genome shotgun (WGS) entry which is preliminary data.</text>
</comment>
<dbReference type="VEuPathDB" id="FungiDB:TRIVIDRAFT_63750"/>
<dbReference type="OMA" id="GHGCKGG"/>
<evidence type="ECO:0000313" key="3">
    <source>
        <dbReference type="Proteomes" id="UP000007115"/>
    </source>
</evidence>
<dbReference type="OrthoDB" id="10417107at2759"/>
<organism evidence="2 3">
    <name type="scientific">Hypocrea virens (strain Gv29-8 / FGSC 10586)</name>
    <name type="common">Gliocladium virens</name>
    <name type="synonym">Trichoderma virens</name>
    <dbReference type="NCBI Taxonomy" id="413071"/>
    <lineage>
        <taxon>Eukaryota</taxon>
        <taxon>Fungi</taxon>
        <taxon>Dikarya</taxon>
        <taxon>Ascomycota</taxon>
        <taxon>Pezizomycotina</taxon>
        <taxon>Sordariomycetes</taxon>
        <taxon>Hypocreomycetidae</taxon>
        <taxon>Hypocreales</taxon>
        <taxon>Hypocreaceae</taxon>
        <taxon>Trichoderma</taxon>
    </lineage>
</organism>
<gene>
    <name evidence="2" type="ORF">TRIVIDRAFT_63750</name>
</gene>
<dbReference type="EMBL" id="ABDF02000002">
    <property type="protein sequence ID" value="EHK26443.1"/>
    <property type="molecule type" value="Genomic_DNA"/>
</dbReference>
<dbReference type="HOGENOM" id="CLU_794677_0_0_1"/>
<reference evidence="2 3" key="1">
    <citation type="journal article" date="2011" name="Genome Biol.">
        <title>Comparative genome sequence analysis underscores mycoparasitism as the ancestral life style of Trichoderma.</title>
        <authorList>
            <person name="Kubicek C.P."/>
            <person name="Herrera-Estrella A."/>
            <person name="Seidl-Seiboth V."/>
            <person name="Martinez D.A."/>
            <person name="Druzhinina I.S."/>
            <person name="Thon M."/>
            <person name="Zeilinger S."/>
            <person name="Casas-Flores S."/>
            <person name="Horwitz B.A."/>
            <person name="Mukherjee P.K."/>
            <person name="Mukherjee M."/>
            <person name="Kredics L."/>
            <person name="Alcaraz L.D."/>
            <person name="Aerts A."/>
            <person name="Antal Z."/>
            <person name="Atanasova L."/>
            <person name="Cervantes-Badillo M.G."/>
            <person name="Challacombe J."/>
            <person name="Chertkov O."/>
            <person name="McCluskey K."/>
            <person name="Coulpier F."/>
            <person name="Deshpande N."/>
            <person name="von Doehren H."/>
            <person name="Ebbole D.J."/>
            <person name="Esquivel-Naranjo E.U."/>
            <person name="Fekete E."/>
            <person name="Flipphi M."/>
            <person name="Glaser F."/>
            <person name="Gomez-Rodriguez E.Y."/>
            <person name="Gruber S."/>
            <person name="Han C."/>
            <person name="Henrissat B."/>
            <person name="Hermosa R."/>
            <person name="Hernandez-Onate M."/>
            <person name="Karaffa L."/>
            <person name="Kosti I."/>
            <person name="Le Crom S."/>
            <person name="Lindquist E."/>
            <person name="Lucas S."/>
            <person name="Luebeck M."/>
            <person name="Luebeck P.S."/>
            <person name="Margeot A."/>
            <person name="Metz B."/>
            <person name="Misra M."/>
            <person name="Nevalainen H."/>
            <person name="Omann M."/>
            <person name="Packer N."/>
            <person name="Perrone G."/>
            <person name="Uresti-Rivera E.E."/>
            <person name="Salamov A."/>
            <person name="Schmoll M."/>
            <person name="Seiboth B."/>
            <person name="Shapiro H."/>
            <person name="Sukno S."/>
            <person name="Tamayo-Ramos J.A."/>
            <person name="Tisch D."/>
            <person name="Wiest A."/>
            <person name="Wilkinson H.H."/>
            <person name="Zhang M."/>
            <person name="Coutinho P.M."/>
            <person name="Kenerley C.M."/>
            <person name="Monte E."/>
            <person name="Baker S.E."/>
            <person name="Grigoriev I.V."/>
        </authorList>
    </citation>
    <scope>NUCLEOTIDE SEQUENCE [LARGE SCALE GENOMIC DNA]</scope>
    <source>
        <strain evidence="3">Gv29-8 / FGSC 10586</strain>
    </source>
</reference>
<dbReference type="GeneID" id="25796519"/>
<dbReference type="Proteomes" id="UP000007115">
    <property type="component" value="Unassembled WGS sequence"/>
</dbReference>
<accession>G9MFZ2</accession>
<feature type="region of interest" description="Disordered" evidence="1">
    <location>
        <begin position="100"/>
        <end position="126"/>
    </location>
</feature>
<protein>
    <submittedName>
        <fullName evidence="2">Uncharacterized protein</fullName>
    </submittedName>
</protein>
<evidence type="ECO:0000256" key="1">
    <source>
        <dbReference type="SAM" id="MobiDB-lite"/>
    </source>
</evidence>
<evidence type="ECO:0000313" key="2">
    <source>
        <dbReference type="EMBL" id="EHK26443.1"/>
    </source>
</evidence>
<dbReference type="InParanoid" id="G9MFZ2"/>
<dbReference type="AlphaFoldDB" id="G9MFZ2"/>
<proteinExistence type="predicted"/>
<name>G9MFZ2_HYPVG</name>
<dbReference type="RefSeq" id="XP_013960650.1">
    <property type="nucleotide sequence ID" value="XM_014105175.1"/>
</dbReference>
<sequence>MYKGWYPYFKDPTNLCYLQASSCKCKCKPGLAQGWQAPPPVGRHPSCCLVSGWRSVNNKLRTIPAPRPHAMPSPEPLLRPWIRVCAAKLGFQNRATGSTTCPCRNDDTHGEDPPTNASERSKTPSRRLSCVLQPRWSGHPLFQLSVYPVQQTDDGNNGLMLLAAADGKLTQAFLNNPDRCLAQQEAGILNRQQMQVEILSRAESHQRRLPGSANLEIYANAKTRAALSLAPGVHKVITQTWGPSQGHGCKGGGLAWAPLALSVWCGNDAIALTPDRPKSPPRAILTARPTTSELLVPRNGSPHDGWHSLGHLVLSAPTTASTTIATLPRNNSILGVHLTDTRNPVSATL</sequence>